<evidence type="ECO:0000256" key="4">
    <source>
        <dbReference type="ARBA" id="ARBA00022801"/>
    </source>
</evidence>
<keyword evidence="6" id="KW-0482">Metalloprotease</keyword>
<dbReference type="GO" id="GO:0046872">
    <property type="term" value="F:metal ion binding"/>
    <property type="evidence" value="ECO:0007669"/>
    <property type="project" value="UniProtKB-KW"/>
</dbReference>
<dbReference type="GO" id="GO:0006508">
    <property type="term" value="P:proteolysis"/>
    <property type="evidence" value="ECO:0007669"/>
    <property type="project" value="UniProtKB-KW"/>
</dbReference>
<dbReference type="InterPro" id="IPR050570">
    <property type="entry name" value="Cell_wall_metabolism_enzyme"/>
</dbReference>
<evidence type="ECO:0000256" key="6">
    <source>
        <dbReference type="ARBA" id="ARBA00023049"/>
    </source>
</evidence>
<keyword evidence="10" id="KW-1185">Reference proteome</keyword>
<dbReference type="AlphaFoldDB" id="M2TJA5"/>
<reference evidence="9 10" key="1">
    <citation type="journal article" date="2013" name="Genome Announc.">
        <title>Draft Genome Sequence of Strain JLT2015T, Belonging to the Family Sphingomonadaceae of the Alphaproteobacteria.</title>
        <authorList>
            <person name="Tang K."/>
            <person name="Liu K."/>
            <person name="Li S."/>
            <person name="Jiao N."/>
        </authorList>
    </citation>
    <scope>NUCLEOTIDE SEQUENCE [LARGE SCALE GENOMIC DNA]</scope>
    <source>
        <strain evidence="9 10">JLT2015</strain>
    </source>
</reference>
<feature type="region of interest" description="Disordered" evidence="7">
    <location>
        <begin position="36"/>
        <end position="56"/>
    </location>
</feature>
<dbReference type="EMBL" id="AMRV01000017">
    <property type="protein sequence ID" value="EMD81726.1"/>
    <property type="molecule type" value="Genomic_DNA"/>
</dbReference>
<evidence type="ECO:0000256" key="7">
    <source>
        <dbReference type="SAM" id="MobiDB-lite"/>
    </source>
</evidence>
<accession>M2TJA5</accession>
<keyword evidence="5" id="KW-0862">Zinc</keyword>
<keyword evidence="3" id="KW-0479">Metal-binding</keyword>
<comment type="cofactor">
    <cofactor evidence="1">
        <name>Zn(2+)</name>
        <dbReference type="ChEBI" id="CHEBI:29105"/>
    </cofactor>
</comment>
<evidence type="ECO:0000256" key="2">
    <source>
        <dbReference type="ARBA" id="ARBA00022670"/>
    </source>
</evidence>
<dbReference type="InterPro" id="IPR016047">
    <property type="entry name" value="M23ase_b-sheet_dom"/>
</dbReference>
<dbReference type="SUPFAM" id="SSF51261">
    <property type="entry name" value="Duplicated hybrid motif"/>
    <property type="match status" value="1"/>
</dbReference>
<dbReference type="OrthoDB" id="9800107at2"/>
<evidence type="ECO:0000256" key="3">
    <source>
        <dbReference type="ARBA" id="ARBA00022723"/>
    </source>
</evidence>
<proteinExistence type="predicted"/>
<dbReference type="GO" id="GO:0004222">
    <property type="term" value="F:metalloendopeptidase activity"/>
    <property type="evidence" value="ECO:0007669"/>
    <property type="project" value="TreeGrafter"/>
</dbReference>
<dbReference type="PANTHER" id="PTHR21666">
    <property type="entry name" value="PEPTIDASE-RELATED"/>
    <property type="match status" value="1"/>
</dbReference>
<protein>
    <submittedName>
        <fullName evidence="9">Peptidase M23B</fullName>
    </submittedName>
</protein>
<keyword evidence="4" id="KW-0378">Hydrolase</keyword>
<evidence type="ECO:0000256" key="1">
    <source>
        <dbReference type="ARBA" id="ARBA00001947"/>
    </source>
</evidence>
<sequence>MRTLGIIVATALVTALVTSAVWLYLYQSAPGPAADADALPPLVSAEPETPRPREKVVPVPSDMVFSEPDQDTSDLIAKDLAMPVRDYDPAELTPQFSDSRGQRAHEALDLMAPEGTPVVAVEDGVLVKFFDSARGGITIYQFDPTETYVYYYAHLQRRADGLREGDSVRKGQVIGYVGSTGNADAAGPHLHFAIMELGPEKNWWEADALDPYPVLSAE</sequence>
<organism evidence="9 10">
    <name type="scientific">Pacificimonas flava</name>
    <dbReference type="NCBI Taxonomy" id="1234595"/>
    <lineage>
        <taxon>Bacteria</taxon>
        <taxon>Pseudomonadati</taxon>
        <taxon>Pseudomonadota</taxon>
        <taxon>Alphaproteobacteria</taxon>
        <taxon>Sphingomonadales</taxon>
        <taxon>Sphingosinicellaceae</taxon>
        <taxon>Pacificimonas</taxon>
    </lineage>
</organism>
<evidence type="ECO:0000256" key="5">
    <source>
        <dbReference type="ARBA" id="ARBA00022833"/>
    </source>
</evidence>
<dbReference type="PANTHER" id="PTHR21666:SF288">
    <property type="entry name" value="CELL DIVISION PROTEIN YTFB"/>
    <property type="match status" value="1"/>
</dbReference>
<feature type="domain" description="M23ase beta-sheet core" evidence="8">
    <location>
        <begin position="104"/>
        <end position="198"/>
    </location>
</feature>
<gene>
    <name evidence="9" type="ORF">C725_2883</name>
</gene>
<dbReference type="Pfam" id="PF01551">
    <property type="entry name" value="Peptidase_M23"/>
    <property type="match status" value="1"/>
</dbReference>
<evidence type="ECO:0000313" key="9">
    <source>
        <dbReference type="EMBL" id="EMD81726.1"/>
    </source>
</evidence>
<comment type="caution">
    <text evidence="9">The sequence shown here is derived from an EMBL/GenBank/DDBJ whole genome shotgun (WGS) entry which is preliminary data.</text>
</comment>
<dbReference type="InterPro" id="IPR011055">
    <property type="entry name" value="Dup_hybrid_motif"/>
</dbReference>
<evidence type="ECO:0000259" key="8">
    <source>
        <dbReference type="Pfam" id="PF01551"/>
    </source>
</evidence>
<dbReference type="Proteomes" id="UP000011717">
    <property type="component" value="Unassembled WGS sequence"/>
</dbReference>
<dbReference type="RefSeq" id="WP_008603847.1">
    <property type="nucleotide sequence ID" value="NZ_AMRV01000017.1"/>
</dbReference>
<name>M2TJA5_9SPHN</name>
<evidence type="ECO:0000313" key="10">
    <source>
        <dbReference type="Proteomes" id="UP000011717"/>
    </source>
</evidence>
<keyword evidence="2" id="KW-0645">Protease</keyword>
<dbReference type="CDD" id="cd12797">
    <property type="entry name" value="M23_peptidase"/>
    <property type="match status" value="1"/>
</dbReference>
<dbReference type="Gene3D" id="2.70.70.10">
    <property type="entry name" value="Glucose Permease (Domain IIA)"/>
    <property type="match status" value="1"/>
</dbReference>